<sequence length="140" mass="14359">MSALDALPHGPEFRFVDSLVELDGGKSARGRYTVRGDEAFLAGHFPGNPVMPGVILVEAIAQLGGVAAQSDPEQAEVEGLLLTGIRGAKILGAAVPGEVLEISAVVEGRLGPMIQVAGEVKVGDRVLATAKVQLAGRTPP</sequence>
<dbReference type="PANTHER" id="PTHR30272:SF1">
    <property type="entry name" value="3-HYDROXYACYL-[ACYL-CARRIER-PROTEIN] DEHYDRATASE"/>
    <property type="match status" value="1"/>
</dbReference>
<dbReference type="CDD" id="cd01288">
    <property type="entry name" value="FabZ"/>
    <property type="match status" value="1"/>
</dbReference>
<comment type="caution">
    <text evidence="2">The sequence shown here is derived from an EMBL/GenBank/DDBJ whole genome shotgun (WGS) entry which is preliminary data.</text>
</comment>
<dbReference type="Proteomes" id="UP000557717">
    <property type="component" value="Unassembled WGS sequence"/>
</dbReference>
<dbReference type="PANTHER" id="PTHR30272">
    <property type="entry name" value="3-HYDROXYACYL-[ACYL-CARRIER-PROTEIN] DEHYDRATASE"/>
    <property type="match status" value="1"/>
</dbReference>
<dbReference type="EC" id="4.2.1.59" evidence="2"/>
<protein>
    <submittedName>
        <fullName evidence="2">3-hydroxyacyl-[acyl-carrier-protein] dehydratase</fullName>
        <ecNumber evidence="2">4.2.1.59</ecNumber>
    </submittedName>
</protein>
<organism evidence="2 3">
    <name type="scientific">Haloferula luteola</name>
    <dbReference type="NCBI Taxonomy" id="595692"/>
    <lineage>
        <taxon>Bacteria</taxon>
        <taxon>Pseudomonadati</taxon>
        <taxon>Verrucomicrobiota</taxon>
        <taxon>Verrucomicrobiia</taxon>
        <taxon>Verrucomicrobiales</taxon>
        <taxon>Verrucomicrobiaceae</taxon>
        <taxon>Haloferula</taxon>
    </lineage>
</organism>
<name>A0A840V093_9BACT</name>
<dbReference type="Gene3D" id="3.10.129.10">
    <property type="entry name" value="Hotdog Thioesterase"/>
    <property type="match status" value="1"/>
</dbReference>
<evidence type="ECO:0000313" key="3">
    <source>
        <dbReference type="Proteomes" id="UP000557717"/>
    </source>
</evidence>
<dbReference type="EMBL" id="JACHFD010000006">
    <property type="protein sequence ID" value="MBB5351415.1"/>
    <property type="molecule type" value="Genomic_DNA"/>
</dbReference>
<proteinExistence type="predicted"/>
<evidence type="ECO:0000313" key="2">
    <source>
        <dbReference type="EMBL" id="MBB5351415.1"/>
    </source>
</evidence>
<dbReference type="RefSeq" id="WP_184017547.1">
    <property type="nucleotide sequence ID" value="NZ_JACHFD010000006.1"/>
</dbReference>
<dbReference type="InterPro" id="IPR013114">
    <property type="entry name" value="FabA_FabZ"/>
</dbReference>
<keyword evidence="1 2" id="KW-0456">Lyase</keyword>
<evidence type="ECO:0000256" key="1">
    <source>
        <dbReference type="ARBA" id="ARBA00023239"/>
    </source>
</evidence>
<gene>
    <name evidence="2" type="ORF">HNR46_001651</name>
</gene>
<dbReference type="GO" id="GO:0019171">
    <property type="term" value="F:(3R)-hydroxyacyl-[acyl-carrier-protein] dehydratase activity"/>
    <property type="evidence" value="ECO:0007669"/>
    <property type="project" value="UniProtKB-EC"/>
</dbReference>
<dbReference type="Pfam" id="PF07977">
    <property type="entry name" value="FabA"/>
    <property type="match status" value="1"/>
</dbReference>
<dbReference type="InterPro" id="IPR029069">
    <property type="entry name" value="HotDog_dom_sf"/>
</dbReference>
<dbReference type="AlphaFoldDB" id="A0A840V093"/>
<accession>A0A840V093</accession>
<dbReference type="SUPFAM" id="SSF54637">
    <property type="entry name" value="Thioesterase/thiol ester dehydrase-isomerase"/>
    <property type="match status" value="1"/>
</dbReference>
<keyword evidence="3" id="KW-1185">Reference proteome</keyword>
<reference evidence="2 3" key="1">
    <citation type="submission" date="2020-08" db="EMBL/GenBank/DDBJ databases">
        <title>Genomic Encyclopedia of Type Strains, Phase IV (KMG-IV): sequencing the most valuable type-strain genomes for metagenomic binning, comparative biology and taxonomic classification.</title>
        <authorList>
            <person name="Goeker M."/>
        </authorList>
    </citation>
    <scope>NUCLEOTIDE SEQUENCE [LARGE SCALE GENOMIC DNA]</scope>
    <source>
        <strain evidence="2 3">YC6886</strain>
    </source>
</reference>